<keyword evidence="4" id="KW-0963">Cytoplasm</keyword>
<dbReference type="Pfam" id="PF03114">
    <property type="entry name" value="BAR"/>
    <property type="match status" value="1"/>
</dbReference>
<dbReference type="GO" id="GO:0005543">
    <property type="term" value="F:phospholipid binding"/>
    <property type="evidence" value="ECO:0007669"/>
    <property type="project" value="TreeGrafter"/>
</dbReference>
<protein>
    <recommendedName>
        <fullName evidence="9">BAR domain-containing protein</fullName>
    </recommendedName>
</protein>
<reference evidence="10" key="1">
    <citation type="submission" date="2023-07" db="EMBL/GenBank/DDBJ databases">
        <title>Chromosome-level Genome Assembly of Striped Snakehead (Channa striata).</title>
        <authorList>
            <person name="Liu H."/>
        </authorList>
    </citation>
    <scope>NUCLEOTIDE SEQUENCE</scope>
    <source>
        <strain evidence="10">Gz</strain>
        <tissue evidence="10">Muscle</tissue>
    </source>
</reference>
<dbReference type="SMART" id="SM00721">
    <property type="entry name" value="BAR"/>
    <property type="match status" value="1"/>
</dbReference>
<feature type="compositionally biased region" description="Polar residues" evidence="8">
    <location>
        <begin position="303"/>
        <end position="323"/>
    </location>
</feature>
<dbReference type="PROSITE" id="PS51021">
    <property type="entry name" value="BAR"/>
    <property type="match status" value="1"/>
</dbReference>
<keyword evidence="6" id="KW-0472">Membrane</keyword>
<dbReference type="AlphaFoldDB" id="A0AA88N7X6"/>
<feature type="domain" description="BAR" evidence="9">
    <location>
        <begin position="29"/>
        <end position="245"/>
    </location>
</feature>
<keyword evidence="3" id="KW-0728">SH3 domain</keyword>
<name>A0AA88N7X6_CHASR</name>
<dbReference type="GO" id="GO:0071800">
    <property type="term" value="P:podosome assembly"/>
    <property type="evidence" value="ECO:0007669"/>
    <property type="project" value="TreeGrafter"/>
</dbReference>
<dbReference type="GO" id="GO:0012505">
    <property type="term" value="C:endomembrane system"/>
    <property type="evidence" value="ECO:0007669"/>
    <property type="project" value="UniProtKB-SubCell"/>
</dbReference>
<dbReference type="GO" id="GO:0001891">
    <property type="term" value="C:phagocytic cup"/>
    <property type="evidence" value="ECO:0007669"/>
    <property type="project" value="TreeGrafter"/>
</dbReference>
<dbReference type="EMBL" id="JAUPFM010000005">
    <property type="protein sequence ID" value="KAK2851812.1"/>
    <property type="molecule type" value="Genomic_DNA"/>
</dbReference>
<dbReference type="Gene3D" id="1.20.1270.60">
    <property type="entry name" value="Arfaptin homology (AH) domain/BAR domain"/>
    <property type="match status" value="1"/>
</dbReference>
<evidence type="ECO:0000256" key="8">
    <source>
        <dbReference type="SAM" id="MobiDB-lite"/>
    </source>
</evidence>
<evidence type="ECO:0000256" key="1">
    <source>
        <dbReference type="ARBA" id="ARBA00004308"/>
    </source>
</evidence>
<evidence type="ECO:0000256" key="4">
    <source>
        <dbReference type="ARBA" id="ARBA00022490"/>
    </source>
</evidence>
<dbReference type="Proteomes" id="UP001187415">
    <property type="component" value="Unassembled WGS sequence"/>
</dbReference>
<dbReference type="InterPro" id="IPR027267">
    <property type="entry name" value="AH/BAR_dom_sf"/>
</dbReference>
<dbReference type="GO" id="GO:0006911">
    <property type="term" value="P:phagocytosis, engulfment"/>
    <property type="evidence" value="ECO:0007669"/>
    <property type="project" value="TreeGrafter"/>
</dbReference>
<feature type="compositionally biased region" description="Polar residues" evidence="8">
    <location>
        <begin position="331"/>
        <end position="340"/>
    </location>
</feature>
<feature type="compositionally biased region" description="Basic and acidic residues" evidence="8">
    <location>
        <begin position="395"/>
        <end position="404"/>
    </location>
</feature>
<dbReference type="PANTHER" id="PTHR46514:SF1">
    <property type="entry name" value="BRIDGING INTEGRATOR 2"/>
    <property type="match status" value="1"/>
</dbReference>
<evidence type="ECO:0000313" key="11">
    <source>
        <dbReference type="Proteomes" id="UP001187415"/>
    </source>
</evidence>
<feature type="compositionally biased region" description="Basic and acidic residues" evidence="8">
    <location>
        <begin position="355"/>
        <end position="388"/>
    </location>
</feature>
<evidence type="ECO:0000259" key="9">
    <source>
        <dbReference type="PROSITE" id="PS51021"/>
    </source>
</evidence>
<evidence type="ECO:0000313" key="10">
    <source>
        <dbReference type="EMBL" id="KAK2851812.1"/>
    </source>
</evidence>
<evidence type="ECO:0000256" key="2">
    <source>
        <dbReference type="ARBA" id="ARBA00004496"/>
    </source>
</evidence>
<evidence type="ECO:0000256" key="5">
    <source>
        <dbReference type="ARBA" id="ARBA00023054"/>
    </source>
</evidence>
<comment type="caution">
    <text evidence="10">The sequence shown here is derived from an EMBL/GenBank/DDBJ whole genome shotgun (WGS) entry which is preliminary data.</text>
</comment>
<dbReference type="SUPFAM" id="SSF103657">
    <property type="entry name" value="BAR/IMD domain-like"/>
    <property type="match status" value="1"/>
</dbReference>
<keyword evidence="11" id="KW-1185">Reference proteome</keyword>
<sequence>MAESTSPKGNSGDFAKKVQRQLSRSKEKVLQKLGKTVETRDDQFEQCLQLFNEQQTDGNRMHKDLRHYLNAVREMREASRRLSQSLFDVYETDWAGEEDLGAIVEGEDLLWNDYEVKLLDQAVRTMESYVSQFPDVREKIAKRGRKLVDYDSSRHHLEALQTAKKRDDIKISKAEEDVKQAQSVYEFINSELKDELAVLYDSRVGCYAAVFSAVSTLRDIFYKEMSMLNIDLVNVMKELQAQNPDKVFTLKGMQRYGSLKRRSLVSPRALKASFSEFHRNYSPKNGQRFSFKSPDKPRRGTLSRESSSLVISPQSTPLDGNTSEPRDLDVGQSQSPSHSSAPKDETAGAAATELKSGEDNNQVEKEKVTKEESEAKPAAESDNKEDGMKAPPSESNHELSKPCDSESLELQLSAADNGPLHIEETEDSQGFLNIPKTNRLNNGGVSGFNSDTKDLNIPCKDAPAVNLASIDSKSTVV</sequence>
<evidence type="ECO:0000256" key="7">
    <source>
        <dbReference type="SAM" id="Coils"/>
    </source>
</evidence>
<dbReference type="FunFam" id="1.20.1270.60:FF:000013">
    <property type="entry name" value="Amphiphysin isoform 2"/>
    <property type="match status" value="1"/>
</dbReference>
<comment type="subcellular location">
    <subcellularLocation>
        <location evidence="2">Cytoplasm</location>
    </subcellularLocation>
    <subcellularLocation>
        <location evidence="1">Endomembrane system</location>
    </subcellularLocation>
</comment>
<dbReference type="PANTHER" id="PTHR46514">
    <property type="entry name" value="AMPHIPHYSIN"/>
    <property type="match status" value="1"/>
</dbReference>
<keyword evidence="5 7" id="KW-0175">Coiled coil</keyword>
<dbReference type="GO" id="GO:0097320">
    <property type="term" value="P:plasma membrane tubulation"/>
    <property type="evidence" value="ECO:0007669"/>
    <property type="project" value="TreeGrafter"/>
</dbReference>
<proteinExistence type="predicted"/>
<organism evidence="10 11">
    <name type="scientific">Channa striata</name>
    <name type="common">Snakehead murrel</name>
    <name type="synonym">Ophicephalus striatus</name>
    <dbReference type="NCBI Taxonomy" id="64152"/>
    <lineage>
        <taxon>Eukaryota</taxon>
        <taxon>Metazoa</taxon>
        <taxon>Chordata</taxon>
        <taxon>Craniata</taxon>
        <taxon>Vertebrata</taxon>
        <taxon>Euteleostomi</taxon>
        <taxon>Actinopterygii</taxon>
        <taxon>Neopterygii</taxon>
        <taxon>Teleostei</taxon>
        <taxon>Neoteleostei</taxon>
        <taxon>Acanthomorphata</taxon>
        <taxon>Anabantaria</taxon>
        <taxon>Anabantiformes</taxon>
        <taxon>Channoidei</taxon>
        <taxon>Channidae</taxon>
        <taxon>Channa</taxon>
    </lineage>
</organism>
<dbReference type="InterPro" id="IPR003005">
    <property type="entry name" value="Amphiphysin"/>
</dbReference>
<feature type="region of interest" description="Disordered" evidence="8">
    <location>
        <begin position="285"/>
        <end position="407"/>
    </location>
</feature>
<evidence type="ECO:0000256" key="3">
    <source>
        <dbReference type="ARBA" id="ARBA00022443"/>
    </source>
</evidence>
<dbReference type="PRINTS" id="PR01251">
    <property type="entry name" value="AMPHIPHYSIN"/>
</dbReference>
<feature type="coiled-coil region" evidence="7">
    <location>
        <begin position="157"/>
        <end position="191"/>
    </location>
</feature>
<dbReference type="GO" id="GO:0002102">
    <property type="term" value="C:podosome"/>
    <property type="evidence" value="ECO:0007669"/>
    <property type="project" value="TreeGrafter"/>
</dbReference>
<dbReference type="InterPro" id="IPR004148">
    <property type="entry name" value="BAR_dom"/>
</dbReference>
<dbReference type="GO" id="GO:0005737">
    <property type="term" value="C:cytoplasm"/>
    <property type="evidence" value="ECO:0007669"/>
    <property type="project" value="UniProtKB-SubCell"/>
</dbReference>
<evidence type="ECO:0000256" key="6">
    <source>
        <dbReference type="ARBA" id="ARBA00023136"/>
    </source>
</evidence>
<gene>
    <name evidence="10" type="ORF">Q5P01_008088</name>
</gene>
<feature type="region of interest" description="Disordered" evidence="8">
    <location>
        <begin position="1"/>
        <end position="26"/>
    </location>
</feature>
<accession>A0AA88N7X6</accession>